<comment type="subcellular location">
    <subcellularLocation>
        <location evidence="1">Cytoplasm</location>
    </subcellularLocation>
</comment>
<dbReference type="InterPro" id="IPR053374">
    <property type="entry name" value="TCP-1_chaperonin"/>
</dbReference>
<dbReference type="Proteomes" id="UP000298030">
    <property type="component" value="Unassembled WGS sequence"/>
</dbReference>
<dbReference type="InterPro" id="IPR027409">
    <property type="entry name" value="GroEL-like_apical_dom_sf"/>
</dbReference>
<dbReference type="PROSITE" id="PS00751">
    <property type="entry name" value="TCP1_2"/>
    <property type="match status" value="1"/>
</dbReference>
<dbReference type="InterPro" id="IPR002423">
    <property type="entry name" value="Cpn60/GroEL/TCP-1"/>
</dbReference>
<dbReference type="SUPFAM" id="SSF48592">
    <property type="entry name" value="GroEL equatorial domain-like"/>
    <property type="match status" value="1"/>
</dbReference>
<evidence type="ECO:0000313" key="12">
    <source>
        <dbReference type="Proteomes" id="UP000298030"/>
    </source>
</evidence>
<keyword evidence="12" id="KW-1185">Reference proteome</keyword>
<evidence type="ECO:0000256" key="1">
    <source>
        <dbReference type="ARBA" id="ARBA00004496"/>
    </source>
</evidence>
<evidence type="ECO:0000256" key="3">
    <source>
        <dbReference type="ARBA" id="ARBA00011531"/>
    </source>
</evidence>
<keyword evidence="8 9" id="KW-0143">Chaperone</keyword>
<dbReference type="PRINTS" id="PR00304">
    <property type="entry name" value="TCOMPLEXTCP1"/>
</dbReference>
<evidence type="ECO:0000256" key="5">
    <source>
        <dbReference type="ARBA" id="ARBA00022490"/>
    </source>
</evidence>
<proteinExistence type="inferred from homology"/>
<dbReference type="GO" id="GO:0140662">
    <property type="term" value="F:ATP-dependent protein folding chaperone"/>
    <property type="evidence" value="ECO:0007669"/>
    <property type="project" value="InterPro"/>
</dbReference>
<evidence type="ECO:0000313" key="11">
    <source>
        <dbReference type="EMBL" id="TEB19238.1"/>
    </source>
</evidence>
<gene>
    <name evidence="11" type="ORF">FA13DRAFT_1802505</name>
</gene>
<dbReference type="Gene3D" id="3.50.7.10">
    <property type="entry name" value="GroEL"/>
    <property type="match status" value="1"/>
</dbReference>
<evidence type="ECO:0000256" key="9">
    <source>
        <dbReference type="RuleBase" id="RU004187"/>
    </source>
</evidence>
<dbReference type="GO" id="GO:0005832">
    <property type="term" value="C:chaperonin-containing T-complex"/>
    <property type="evidence" value="ECO:0007669"/>
    <property type="project" value="UniProtKB-ARBA"/>
</dbReference>
<dbReference type="NCBIfam" id="TIGR02344">
    <property type="entry name" value="chap_CCT_gamma"/>
    <property type="match status" value="1"/>
</dbReference>
<evidence type="ECO:0000256" key="7">
    <source>
        <dbReference type="ARBA" id="ARBA00022840"/>
    </source>
</evidence>
<dbReference type="GO" id="GO:0016887">
    <property type="term" value="F:ATP hydrolysis activity"/>
    <property type="evidence" value="ECO:0007669"/>
    <property type="project" value="InterPro"/>
</dbReference>
<keyword evidence="6 9" id="KW-0547">Nucleotide-binding</keyword>
<dbReference type="FunFam" id="3.50.7.10:FF:000005">
    <property type="entry name" value="T-complex protein 1 subunit gamma"/>
    <property type="match status" value="1"/>
</dbReference>
<evidence type="ECO:0000256" key="10">
    <source>
        <dbReference type="RuleBase" id="RU004191"/>
    </source>
</evidence>
<dbReference type="Pfam" id="PF00118">
    <property type="entry name" value="Cpn60_TCP1"/>
    <property type="match status" value="1"/>
</dbReference>
<name>A0A4Y7SCD3_COPMI</name>
<dbReference type="PANTHER" id="PTHR11353">
    <property type="entry name" value="CHAPERONIN"/>
    <property type="match status" value="1"/>
</dbReference>
<dbReference type="InterPro" id="IPR027413">
    <property type="entry name" value="GROEL-like_equatorial_sf"/>
</dbReference>
<dbReference type="NCBIfam" id="NF041083">
    <property type="entry name" value="thermosome_beta"/>
    <property type="match status" value="1"/>
</dbReference>
<comment type="caution">
    <text evidence="11">The sequence shown here is derived from an EMBL/GenBank/DDBJ whole genome shotgun (WGS) entry which is preliminary data.</text>
</comment>
<dbReference type="SUPFAM" id="SSF54849">
    <property type="entry name" value="GroEL-intermediate domain like"/>
    <property type="match status" value="1"/>
</dbReference>
<dbReference type="SUPFAM" id="SSF52029">
    <property type="entry name" value="GroEL apical domain-like"/>
    <property type="match status" value="1"/>
</dbReference>
<dbReference type="InterPro" id="IPR002194">
    <property type="entry name" value="Chaperonin_TCP-1_CS"/>
</dbReference>
<reference evidence="11 12" key="1">
    <citation type="journal article" date="2019" name="Nat. Ecol. Evol.">
        <title>Megaphylogeny resolves global patterns of mushroom evolution.</title>
        <authorList>
            <person name="Varga T."/>
            <person name="Krizsan K."/>
            <person name="Foldi C."/>
            <person name="Dima B."/>
            <person name="Sanchez-Garcia M."/>
            <person name="Sanchez-Ramirez S."/>
            <person name="Szollosi G.J."/>
            <person name="Szarkandi J.G."/>
            <person name="Papp V."/>
            <person name="Albert L."/>
            <person name="Andreopoulos W."/>
            <person name="Angelini C."/>
            <person name="Antonin V."/>
            <person name="Barry K.W."/>
            <person name="Bougher N.L."/>
            <person name="Buchanan P."/>
            <person name="Buyck B."/>
            <person name="Bense V."/>
            <person name="Catcheside P."/>
            <person name="Chovatia M."/>
            <person name="Cooper J."/>
            <person name="Damon W."/>
            <person name="Desjardin D."/>
            <person name="Finy P."/>
            <person name="Geml J."/>
            <person name="Haridas S."/>
            <person name="Hughes K."/>
            <person name="Justo A."/>
            <person name="Karasinski D."/>
            <person name="Kautmanova I."/>
            <person name="Kiss B."/>
            <person name="Kocsube S."/>
            <person name="Kotiranta H."/>
            <person name="LaButti K.M."/>
            <person name="Lechner B.E."/>
            <person name="Liimatainen K."/>
            <person name="Lipzen A."/>
            <person name="Lukacs Z."/>
            <person name="Mihaltcheva S."/>
            <person name="Morgado L.N."/>
            <person name="Niskanen T."/>
            <person name="Noordeloos M.E."/>
            <person name="Ohm R.A."/>
            <person name="Ortiz-Santana B."/>
            <person name="Ovrebo C."/>
            <person name="Racz N."/>
            <person name="Riley R."/>
            <person name="Savchenko A."/>
            <person name="Shiryaev A."/>
            <person name="Soop K."/>
            <person name="Spirin V."/>
            <person name="Szebenyi C."/>
            <person name="Tomsovsky M."/>
            <person name="Tulloss R.E."/>
            <person name="Uehling J."/>
            <person name="Grigoriev I.V."/>
            <person name="Vagvolgyi C."/>
            <person name="Papp T."/>
            <person name="Martin F.M."/>
            <person name="Miettinen O."/>
            <person name="Hibbett D.S."/>
            <person name="Nagy L.G."/>
        </authorList>
    </citation>
    <scope>NUCLEOTIDE SEQUENCE [LARGE SCALE GENOMIC DNA]</scope>
    <source>
        <strain evidence="11 12">FP101781</strain>
    </source>
</reference>
<dbReference type="FunFam" id="1.10.560.10:FF:000073">
    <property type="entry name" value="T-complex protein 1 subunit gamma"/>
    <property type="match status" value="1"/>
</dbReference>
<comment type="subunit">
    <text evidence="3">Heterooligomeric complex of about 850 to 900 kDa that forms two stacked rings, 12 to 16 nm in diameter.</text>
</comment>
<comment type="similarity">
    <text evidence="2 9">Belongs to the TCP-1 chaperonin family.</text>
</comment>
<dbReference type="GO" id="GO:0005524">
    <property type="term" value="F:ATP binding"/>
    <property type="evidence" value="ECO:0007669"/>
    <property type="project" value="UniProtKB-KW"/>
</dbReference>
<accession>A0A4Y7SCD3</accession>
<dbReference type="OrthoDB" id="10248520at2759"/>
<organism evidence="11 12">
    <name type="scientific">Coprinellus micaceus</name>
    <name type="common">Glistening ink-cap mushroom</name>
    <name type="synonym">Coprinus micaceus</name>
    <dbReference type="NCBI Taxonomy" id="71717"/>
    <lineage>
        <taxon>Eukaryota</taxon>
        <taxon>Fungi</taxon>
        <taxon>Dikarya</taxon>
        <taxon>Basidiomycota</taxon>
        <taxon>Agaricomycotina</taxon>
        <taxon>Agaricomycetes</taxon>
        <taxon>Agaricomycetidae</taxon>
        <taxon>Agaricales</taxon>
        <taxon>Agaricineae</taxon>
        <taxon>Psathyrellaceae</taxon>
        <taxon>Coprinellus</taxon>
    </lineage>
</organism>
<dbReference type="STRING" id="71717.A0A4Y7SCD3"/>
<evidence type="ECO:0000256" key="6">
    <source>
        <dbReference type="ARBA" id="ARBA00022741"/>
    </source>
</evidence>
<evidence type="ECO:0000256" key="8">
    <source>
        <dbReference type="ARBA" id="ARBA00023186"/>
    </source>
</evidence>
<dbReference type="AlphaFoldDB" id="A0A4Y7SCD3"/>
<dbReference type="Gene3D" id="3.30.260.10">
    <property type="entry name" value="TCP-1-like chaperonin intermediate domain"/>
    <property type="match status" value="1"/>
</dbReference>
<keyword evidence="7 9" id="KW-0067">ATP-binding</keyword>
<dbReference type="InterPro" id="IPR027410">
    <property type="entry name" value="TCP-1-like_intermed_sf"/>
</dbReference>
<evidence type="ECO:0000256" key="2">
    <source>
        <dbReference type="ARBA" id="ARBA00008020"/>
    </source>
</evidence>
<keyword evidence="5" id="KW-0963">Cytoplasm</keyword>
<protein>
    <recommendedName>
        <fullName evidence="4 10">T-complex protein 1 subunit gamma</fullName>
    </recommendedName>
</protein>
<evidence type="ECO:0000256" key="4">
    <source>
        <dbReference type="ARBA" id="ARBA00017187"/>
    </source>
</evidence>
<dbReference type="EMBL" id="QPFP01000202">
    <property type="protein sequence ID" value="TEB19238.1"/>
    <property type="molecule type" value="Genomic_DNA"/>
</dbReference>
<dbReference type="CDD" id="cd03337">
    <property type="entry name" value="TCP1_gamma"/>
    <property type="match status" value="1"/>
</dbReference>
<dbReference type="Gene3D" id="1.10.560.10">
    <property type="entry name" value="GroEL-like equatorial domain"/>
    <property type="match status" value="1"/>
</dbReference>
<dbReference type="GO" id="GO:0051082">
    <property type="term" value="F:unfolded protein binding"/>
    <property type="evidence" value="ECO:0007669"/>
    <property type="project" value="InterPro"/>
</dbReference>
<sequence length="490" mass="53638">MLKMILDPMGGILLTNDGNAILREIDVAHPAAKNMIELSRTQDEECGDGTTSVIILAGEILAQSLSQLERDIHPVVIISAYNKALTEALNIVKAISTPIDTTNDEEMLKLIKTSIGTKFVVRWSDLMCKLALDAVRTVATEESGQTIVDIKRYARVEKVPGGEIEESKVLNGVMVNKDITHPNMRRRIKNPRIILLDCPLEYKKGESQTNMEFSKEGDWARAQEIEEEQVKALVEKLLELKPDLVITEKGVSDLAQHVLVKHNVSAIRRVRKTDNNRIALATGATIVNRIEDIRDSDVGTNCGLFEISKIGDEYFTFLVDCVTPKACTILLRGPSKDILNEIDRNLADAMSVARNVVFNPWLVPGGGATEMAISVGLHAKAKTLASGVEGGPFRAVADAMEVIPRTLVQNSGGNAMRVLTELRAKHANGEHTWGVNGDTGKIVDMKEYGLLESASVKIQTFKTAIEASRMLLRVDDVVQAMSDVGVDHAT</sequence>
<dbReference type="InterPro" id="IPR012719">
    <property type="entry name" value="Chap_CCT_gamma"/>
</dbReference>
<dbReference type="InterPro" id="IPR017998">
    <property type="entry name" value="Chaperone_TCP-1"/>
</dbReference>